<reference evidence="3" key="1">
    <citation type="submission" date="2016-09" db="EMBL/GenBank/DDBJ databases">
        <authorList>
            <person name="Capua I."/>
            <person name="De Benedictis P."/>
            <person name="Joannis T."/>
            <person name="Lombin L.H."/>
            <person name="Cattoli G."/>
        </authorList>
    </citation>
    <scope>NUCLEOTIDE SEQUENCE</scope>
</reference>
<dbReference type="SUPFAM" id="SSF53098">
    <property type="entry name" value="Ribonuclease H-like"/>
    <property type="match status" value="1"/>
</dbReference>
<name>A0A1E1XNT2_AMBSC</name>
<feature type="domain" description="Integrase catalytic" evidence="2">
    <location>
        <begin position="90"/>
        <end position="249"/>
    </location>
</feature>
<dbReference type="InterPro" id="IPR050951">
    <property type="entry name" value="Retrovirus_Pol_polyprotein"/>
</dbReference>
<dbReference type="InterPro" id="IPR012337">
    <property type="entry name" value="RNaseH-like_sf"/>
</dbReference>
<dbReference type="PANTHER" id="PTHR37984:SF15">
    <property type="entry name" value="INTEGRASE CATALYTIC DOMAIN-CONTAINING PROTEIN"/>
    <property type="match status" value="1"/>
</dbReference>
<proteinExistence type="evidence at transcript level"/>
<dbReference type="GO" id="GO:0003964">
    <property type="term" value="F:RNA-directed DNA polymerase activity"/>
    <property type="evidence" value="ECO:0007669"/>
    <property type="project" value="UniProtKB-EC"/>
</dbReference>
<accession>A0A1E1XNT2</accession>
<dbReference type="InterPro" id="IPR036397">
    <property type="entry name" value="RNaseH_sf"/>
</dbReference>
<dbReference type="FunFam" id="1.10.340.70:FF:000001">
    <property type="entry name" value="Retrovirus-related Pol polyprotein from transposon gypsy-like Protein"/>
    <property type="match status" value="1"/>
</dbReference>
<dbReference type="Gene3D" id="1.10.340.70">
    <property type="match status" value="1"/>
</dbReference>
<sequence>VLYHKDKLLGQTVMQLVLPECHRGEVLQLAHESNWGGHLGFRKTKSRIKASFYWPGVEDEVRRYCNSCHNCQTRSDLRRADSVPIEPLVRPRYPFQRVNVDVIGPLEPASGRGHRYALCVIDLCTRWPEVVCLRSLSAKTTCDALLAVFSRTGIPEVISSDCGTNFTAELTQEFLKKLGCSPRFSTPGHPESNGAVERWNKTFKNMLYHVIQKEGRNWDKFVPFLLWAYREVPHDTIGVAPFEMLYGRQPNGPLSILKNAWSGESESPVRLGPSPAQYMLDMKGRLERAAEVAKAVSLRQQNAYATQFNRRTTAKDFEKG</sequence>
<dbReference type="FunFam" id="3.30.420.10:FF:000215">
    <property type="entry name" value="Polyprotein of viral origin, putative"/>
    <property type="match status" value="1"/>
</dbReference>
<reference evidence="3" key="2">
    <citation type="journal article" date="2017" name="Front. Cell. Infect. Microbiol.">
        <title>Analysis of the Salivary Gland Transcriptome of Unfed and Partially Fed Amblyomma sculptum Ticks and Descriptive Proteome of the Saliva.</title>
        <authorList>
            <person name="Esteves E."/>
            <person name="Maruyama S.R."/>
            <person name="Kawahara R."/>
            <person name="Fujita A."/>
            <person name="Martins L.A."/>
            <person name="Righi A.A."/>
            <person name="Costa F.B."/>
            <person name="Palmisano G."/>
            <person name="Labruna M.B."/>
            <person name="Sa-Nunes A."/>
            <person name="Ribeiro J.M.C."/>
            <person name="Fogaca A.C."/>
        </authorList>
    </citation>
    <scope>NUCLEOTIDE SEQUENCE</scope>
</reference>
<feature type="non-terminal residue" evidence="3">
    <location>
        <position position="1"/>
    </location>
</feature>
<dbReference type="GO" id="GO:0015074">
    <property type="term" value="P:DNA integration"/>
    <property type="evidence" value="ECO:0007669"/>
    <property type="project" value="InterPro"/>
</dbReference>
<dbReference type="Gene3D" id="3.30.420.10">
    <property type="entry name" value="Ribonuclease H-like superfamily/Ribonuclease H"/>
    <property type="match status" value="1"/>
</dbReference>
<dbReference type="InterPro" id="IPR041588">
    <property type="entry name" value="Integrase_H2C2"/>
</dbReference>
<dbReference type="PROSITE" id="PS50994">
    <property type="entry name" value="INTEGRASE"/>
    <property type="match status" value="1"/>
</dbReference>
<evidence type="ECO:0000259" key="2">
    <source>
        <dbReference type="PROSITE" id="PS50994"/>
    </source>
</evidence>
<dbReference type="PANTHER" id="PTHR37984">
    <property type="entry name" value="PROTEIN CBG26694"/>
    <property type="match status" value="1"/>
</dbReference>
<evidence type="ECO:0000256" key="1">
    <source>
        <dbReference type="ARBA" id="ARBA00012493"/>
    </source>
</evidence>
<dbReference type="EC" id="2.7.7.49" evidence="1"/>
<dbReference type="InterPro" id="IPR001584">
    <property type="entry name" value="Integrase_cat-core"/>
</dbReference>
<dbReference type="AlphaFoldDB" id="A0A1E1XNT2"/>
<dbReference type="Pfam" id="PF17921">
    <property type="entry name" value="Integrase_H2C2"/>
    <property type="match status" value="1"/>
</dbReference>
<dbReference type="EMBL" id="GFAA01002444">
    <property type="protein sequence ID" value="JAU00991.1"/>
    <property type="molecule type" value="mRNA"/>
</dbReference>
<dbReference type="Pfam" id="PF00665">
    <property type="entry name" value="rve"/>
    <property type="match status" value="1"/>
</dbReference>
<organism evidence="3">
    <name type="scientific">Amblyomma sculptum</name>
    <name type="common">Tick</name>
    <dbReference type="NCBI Taxonomy" id="1581419"/>
    <lineage>
        <taxon>Eukaryota</taxon>
        <taxon>Metazoa</taxon>
        <taxon>Ecdysozoa</taxon>
        <taxon>Arthropoda</taxon>
        <taxon>Chelicerata</taxon>
        <taxon>Arachnida</taxon>
        <taxon>Acari</taxon>
        <taxon>Parasitiformes</taxon>
        <taxon>Ixodida</taxon>
        <taxon>Ixodoidea</taxon>
        <taxon>Ixodidae</taxon>
        <taxon>Amblyomminae</taxon>
        <taxon>Amblyomma</taxon>
    </lineage>
</organism>
<evidence type="ECO:0000313" key="3">
    <source>
        <dbReference type="EMBL" id="JAU00991.1"/>
    </source>
</evidence>
<protein>
    <recommendedName>
        <fullName evidence="1">RNA-directed DNA polymerase</fullName>
        <ecNumber evidence="1">2.7.7.49</ecNumber>
    </recommendedName>
</protein>
<dbReference type="GO" id="GO:0003676">
    <property type="term" value="F:nucleic acid binding"/>
    <property type="evidence" value="ECO:0007669"/>
    <property type="project" value="InterPro"/>
</dbReference>